<reference evidence="6" key="2">
    <citation type="submission" date="2020-09" db="EMBL/GenBank/DDBJ databases">
        <authorList>
            <person name="Sun Q."/>
            <person name="Kim S."/>
        </authorList>
    </citation>
    <scope>NUCLEOTIDE SEQUENCE</scope>
    <source>
        <strain evidence="6">KCTC 32255</strain>
    </source>
</reference>
<evidence type="ECO:0000256" key="4">
    <source>
        <dbReference type="SAM" id="Phobius"/>
    </source>
</evidence>
<comment type="similarity">
    <text evidence="2">Belongs to the bacterial PQQ dehydrogenase family.</text>
</comment>
<evidence type="ECO:0000256" key="1">
    <source>
        <dbReference type="ARBA" id="ARBA00001931"/>
    </source>
</evidence>
<dbReference type="InterPro" id="IPR011047">
    <property type="entry name" value="Quinoprotein_ADH-like_sf"/>
</dbReference>
<gene>
    <name evidence="6" type="ORF">GCM10011614_11830</name>
</gene>
<protein>
    <submittedName>
        <fullName evidence="6">Glucose dehydrogenase</fullName>
    </submittedName>
</protein>
<dbReference type="SUPFAM" id="SSF50998">
    <property type="entry name" value="Quinoprotein alcohol dehydrogenase-like"/>
    <property type="match status" value="1"/>
</dbReference>
<sequence>MTDNPKPLAADRVWGRIFSVILAVCGAALLLGGAQLLLLHGSAYYALSGLALLATAFWLWRGNPNSIWVYLALLAITWIWALWETGGNGWALVPRTAFLTGLALVFLCPPILRHTGHVRAARNGGRALIGVLALAVVAIAALLIANPSGPVTGARDQLARFDARPTEWQVWGNDAGGGRFAPSAQITPANVGNLAVAWTYETGAAPRPGGAPALAFEVTPLKIGDVLYGCTPHNVLYALDAATGKQIWRHDPQTDDQGLAFANCRGVAYANLAARGMAPAGDPAAACAERIYTGTIDARLLAIDARTGAPCPGFGTNGAVDLRRNIGPHERAYFYYTSAPTVSGNVIVLGSYGFDGQKLLQPSGVIRAYDLATGRQAWDFDPADPERTAPLGDTEIYQPGTPNSWSISSTDEALGLVYVPLGVATPDYYGGERTPAAEKFSNAIMALDNKTGAVRWMFQTVHHDVWDYDIASQPVLTDFPVGNHTVPALISISKTGDTFVLDRRTGKPIMPVVEKTVARGDAPGEQRYSRTQPFSPDMPTFAGERLQEKEMWGLTPFDQLWCRVAFKSLRYEGRYTPPSLQGSLQYPGFAGGVNWGGFSIDPVNHLLLVNSNRLPTKARLIDRAEADRRGMKPLGKGVKSSPEAVRAGVPQSGARYAVLNGTLMSPLNVPCLQPPVGELTAVDLVSHKVAWKRPIGGAERMGPMGMASHIPVPFGLPAVGGPMTTAGGLTFIASTPDKRIRAFETRTGKLLWQADIPANGNANPMSYVARDGRQYVIIAAGGSGALATNEKNILVAFALPKT</sequence>
<dbReference type="NCBIfam" id="TIGR03074">
    <property type="entry name" value="PQQ_membr_DH"/>
    <property type="match status" value="1"/>
</dbReference>
<keyword evidence="4" id="KW-0472">Membrane</keyword>
<keyword evidence="3" id="KW-0560">Oxidoreductase</keyword>
<name>A0A918PBV4_9SPHN</name>
<dbReference type="InterPro" id="IPR017511">
    <property type="entry name" value="PQQ_mDH"/>
</dbReference>
<dbReference type="PANTHER" id="PTHR32303">
    <property type="entry name" value="QUINOPROTEIN ALCOHOL DEHYDROGENASE (CYTOCHROME C)"/>
    <property type="match status" value="1"/>
</dbReference>
<dbReference type="Gene3D" id="2.140.10.10">
    <property type="entry name" value="Quinoprotein alcohol dehydrogenase-like superfamily"/>
    <property type="match status" value="2"/>
</dbReference>
<feature type="transmembrane region" description="Helical" evidence="4">
    <location>
        <begin position="124"/>
        <end position="145"/>
    </location>
</feature>
<dbReference type="AlphaFoldDB" id="A0A918PBV4"/>
<comment type="cofactor">
    <cofactor evidence="1">
        <name>pyrroloquinoline quinone</name>
        <dbReference type="ChEBI" id="CHEBI:58442"/>
    </cofactor>
</comment>
<dbReference type="RefSeq" id="WP_189620178.1">
    <property type="nucleotide sequence ID" value="NZ_BMZA01000002.1"/>
</dbReference>
<evidence type="ECO:0000313" key="6">
    <source>
        <dbReference type="EMBL" id="GGY98326.1"/>
    </source>
</evidence>
<keyword evidence="4" id="KW-0812">Transmembrane</keyword>
<evidence type="ECO:0000259" key="5">
    <source>
        <dbReference type="Pfam" id="PF01011"/>
    </source>
</evidence>
<dbReference type="EMBL" id="BMZA01000002">
    <property type="protein sequence ID" value="GGY98326.1"/>
    <property type="molecule type" value="Genomic_DNA"/>
</dbReference>
<reference evidence="6" key="1">
    <citation type="journal article" date="2014" name="Int. J. Syst. Evol. Microbiol.">
        <title>Complete genome sequence of Corynebacterium casei LMG S-19264T (=DSM 44701T), isolated from a smear-ripened cheese.</title>
        <authorList>
            <consortium name="US DOE Joint Genome Institute (JGI-PGF)"/>
            <person name="Walter F."/>
            <person name="Albersmeier A."/>
            <person name="Kalinowski J."/>
            <person name="Ruckert C."/>
        </authorList>
    </citation>
    <scope>NUCLEOTIDE SEQUENCE</scope>
    <source>
        <strain evidence="6">KCTC 32255</strain>
    </source>
</reference>
<dbReference type="Proteomes" id="UP000648075">
    <property type="component" value="Unassembled WGS sequence"/>
</dbReference>
<dbReference type="InterPro" id="IPR018391">
    <property type="entry name" value="PQQ_b-propeller_rpt"/>
</dbReference>
<dbReference type="SMART" id="SM00564">
    <property type="entry name" value="PQQ"/>
    <property type="match status" value="4"/>
</dbReference>
<comment type="caution">
    <text evidence="6">The sequence shown here is derived from an EMBL/GenBank/DDBJ whole genome shotgun (WGS) entry which is preliminary data.</text>
</comment>
<dbReference type="Pfam" id="PF01011">
    <property type="entry name" value="PQQ"/>
    <property type="match status" value="1"/>
</dbReference>
<proteinExistence type="inferred from homology"/>
<feature type="transmembrane region" description="Helical" evidence="4">
    <location>
        <begin position="43"/>
        <end position="60"/>
    </location>
</feature>
<organism evidence="6 7">
    <name type="scientific">Novosphingobium colocasiae</name>
    <dbReference type="NCBI Taxonomy" id="1256513"/>
    <lineage>
        <taxon>Bacteria</taxon>
        <taxon>Pseudomonadati</taxon>
        <taxon>Pseudomonadota</taxon>
        <taxon>Alphaproteobacteria</taxon>
        <taxon>Sphingomonadales</taxon>
        <taxon>Sphingomonadaceae</taxon>
        <taxon>Novosphingobium</taxon>
    </lineage>
</organism>
<dbReference type="GO" id="GO:0016020">
    <property type="term" value="C:membrane"/>
    <property type="evidence" value="ECO:0007669"/>
    <property type="project" value="InterPro"/>
</dbReference>
<dbReference type="InterPro" id="IPR002372">
    <property type="entry name" value="PQQ_rpt_dom"/>
</dbReference>
<feature type="transmembrane region" description="Helical" evidence="4">
    <location>
        <begin position="67"/>
        <end position="83"/>
    </location>
</feature>
<feature type="transmembrane region" description="Helical" evidence="4">
    <location>
        <begin position="89"/>
        <end position="112"/>
    </location>
</feature>
<keyword evidence="7" id="KW-1185">Reference proteome</keyword>
<dbReference type="GO" id="GO:0048038">
    <property type="term" value="F:quinone binding"/>
    <property type="evidence" value="ECO:0007669"/>
    <property type="project" value="InterPro"/>
</dbReference>
<evidence type="ECO:0000256" key="2">
    <source>
        <dbReference type="ARBA" id="ARBA00008156"/>
    </source>
</evidence>
<feature type="domain" description="Pyrrolo-quinoline quinone repeat" evidence="5">
    <location>
        <begin position="168"/>
        <end position="776"/>
    </location>
</feature>
<dbReference type="GO" id="GO:0008876">
    <property type="term" value="F:quinoprotein glucose dehydrogenase activity"/>
    <property type="evidence" value="ECO:0007669"/>
    <property type="project" value="TreeGrafter"/>
</dbReference>
<evidence type="ECO:0000256" key="3">
    <source>
        <dbReference type="ARBA" id="ARBA00023002"/>
    </source>
</evidence>
<keyword evidence="4" id="KW-1133">Transmembrane helix</keyword>
<dbReference type="CDD" id="cd10280">
    <property type="entry name" value="PQQ_mGDH"/>
    <property type="match status" value="1"/>
</dbReference>
<evidence type="ECO:0000313" key="7">
    <source>
        <dbReference type="Proteomes" id="UP000648075"/>
    </source>
</evidence>
<dbReference type="PANTHER" id="PTHR32303:SF4">
    <property type="entry name" value="QUINOPROTEIN GLUCOSE DEHYDROGENASE"/>
    <property type="match status" value="1"/>
</dbReference>
<feature type="transmembrane region" description="Helical" evidence="4">
    <location>
        <begin position="13"/>
        <end position="37"/>
    </location>
</feature>
<accession>A0A918PBV4</accession>